<dbReference type="EMBL" id="JARKIK010000054">
    <property type="protein sequence ID" value="KAK8733254.1"/>
    <property type="molecule type" value="Genomic_DNA"/>
</dbReference>
<evidence type="ECO:0000313" key="2">
    <source>
        <dbReference type="EMBL" id="KAK8733254.1"/>
    </source>
</evidence>
<feature type="chain" id="PRO_5043979448" evidence="1">
    <location>
        <begin position="23"/>
        <end position="297"/>
    </location>
</feature>
<keyword evidence="3" id="KW-1185">Reference proteome</keyword>
<proteinExistence type="predicted"/>
<evidence type="ECO:0000313" key="3">
    <source>
        <dbReference type="Proteomes" id="UP001445076"/>
    </source>
</evidence>
<dbReference type="Proteomes" id="UP001445076">
    <property type="component" value="Unassembled WGS sequence"/>
</dbReference>
<comment type="caution">
    <text evidence="2">The sequence shown here is derived from an EMBL/GenBank/DDBJ whole genome shotgun (WGS) entry which is preliminary data.</text>
</comment>
<accession>A0AAW0WZ18</accession>
<sequence>MSHSVVATALVVVVCFLQPSLTSRPYGGSHGGKVGGVGGFGGVNPALGLNVRGLSFGKRFFNQQNFPNFVSGFNQMYISHPGNGYGGCKNWCFSMYQNQYYCCSTPLGGVGVGGIVGSGVGVGGVGGFGGGKPVLGLSVAGLPFGEGFFTHQNFPNFVPGFNQMYISHPGNGYEGCKNWCLSRYQNQYYCCSTPHNLGLGGVGVGGGGFVGGHGGSGVGIGHKGGKPVHGLNVAGLSFGQGVFTQQNFPNFVRGFNQMYTSHPGSGYGGCRNWCRSYFQSQYYCCSSQVSYGSRYPG</sequence>
<organism evidence="2 3">
    <name type="scientific">Cherax quadricarinatus</name>
    <name type="common">Australian red claw crayfish</name>
    <dbReference type="NCBI Taxonomy" id="27406"/>
    <lineage>
        <taxon>Eukaryota</taxon>
        <taxon>Metazoa</taxon>
        <taxon>Ecdysozoa</taxon>
        <taxon>Arthropoda</taxon>
        <taxon>Crustacea</taxon>
        <taxon>Multicrustacea</taxon>
        <taxon>Malacostraca</taxon>
        <taxon>Eumalacostraca</taxon>
        <taxon>Eucarida</taxon>
        <taxon>Decapoda</taxon>
        <taxon>Pleocyemata</taxon>
        <taxon>Astacidea</taxon>
        <taxon>Parastacoidea</taxon>
        <taxon>Parastacidae</taxon>
        <taxon>Cherax</taxon>
    </lineage>
</organism>
<feature type="signal peptide" evidence="1">
    <location>
        <begin position="1"/>
        <end position="22"/>
    </location>
</feature>
<reference evidence="2 3" key="1">
    <citation type="journal article" date="2024" name="BMC Genomics">
        <title>Genome assembly of redclaw crayfish (Cherax quadricarinatus) provides insights into its immune adaptation and hypoxia tolerance.</title>
        <authorList>
            <person name="Liu Z."/>
            <person name="Zheng J."/>
            <person name="Li H."/>
            <person name="Fang K."/>
            <person name="Wang S."/>
            <person name="He J."/>
            <person name="Zhou D."/>
            <person name="Weng S."/>
            <person name="Chi M."/>
            <person name="Gu Z."/>
            <person name="He J."/>
            <person name="Li F."/>
            <person name="Wang M."/>
        </authorList>
    </citation>
    <scope>NUCLEOTIDE SEQUENCE [LARGE SCALE GENOMIC DNA]</scope>
    <source>
        <strain evidence="2">ZL_2023a</strain>
    </source>
</reference>
<dbReference type="AlphaFoldDB" id="A0AAW0WZ18"/>
<evidence type="ECO:0000256" key="1">
    <source>
        <dbReference type="SAM" id="SignalP"/>
    </source>
</evidence>
<keyword evidence="1" id="KW-0732">Signal</keyword>
<protein>
    <submittedName>
        <fullName evidence="2">Uncharacterized protein</fullName>
    </submittedName>
</protein>
<name>A0AAW0WZ18_CHEQU</name>
<gene>
    <name evidence="2" type="ORF">OTU49_006550</name>
</gene>